<dbReference type="Proteomes" id="UP000011014">
    <property type="component" value="Unassembled WGS sequence"/>
</dbReference>
<accession>E4Z5A1</accession>
<feature type="non-terminal residue" evidence="1">
    <location>
        <position position="91"/>
    </location>
</feature>
<gene>
    <name evidence="1" type="ORF">GSOID_T00026618001</name>
</gene>
<sequence>MPAISHFEPLIWSSAANSLRFCLLFGTSLRYYCYAPFYEKPGQAMYWCNGGGVMESKPAPPTGISFQHAAPKTRSPKTRFVMRTLKHQKNV</sequence>
<organism evidence="1">
    <name type="scientific">Oikopleura dioica</name>
    <name type="common">Tunicate</name>
    <dbReference type="NCBI Taxonomy" id="34765"/>
    <lineage>
        <taxon>Eukaryota</taxon>
        <taxon>Metazoa</taxon>
        <taxon>Chordata</taxon>
        <taxon>Tunicata</taxon>
        <taxon>Appendicularia</taxon>
        <taxon>Copelata</taxon>
        <taxon>Oikopleuridae</taxon>
        <taxon>Oikopleura</taxon>
    </lineage>
</organism>
<reference evidence="1" key="1">
    <citation type="journal article" date="2010" name="Science">
        <title>Plasticity of animal genome architecture unmasked by rapid evolution of a pelagic tunicate.</title>
        <authorList>
            <person name="Denoeud F."/>
            <person name="Henriet S."/>
            <person name="Mungpakdee S."/>
            <person name="Aury J.M."/>
            <person name="Da Silva C."/>
            <person name="Brinkmann H."/>
            <person name="Mikhaleva J."/>
            <person name="Olsen L.C."/>
            <person name="Jubin C."/>
            <person name="Canestro C."/>
            <person name="Bouquet J.M."/>
            <person name="Danks G."/>
            <person name="Poulain J."/>
            <person name="Campsteijn C."/>
            <person name="Adamski M."/>
            <person name="Cross I."/>
            <person name="Yadetie F."/>
            <person name="Muffato M."/>
            <person name="Louis A."/>
            <person name="Butcher S."/>
            <person name="Tsagkogeorga G."/>
            <person name="Konrad A."/>
            <person name="Singh S."/>
            <person name="Jensen M.F."/>
            <person name="Cong E.H."/>
            <person name="Eikeseth-Otteraa H."/>
            <person name="Noel B."/>
            <person name="Anthouard V."/>
            <person name="Porcel B.M."/>
            <person name="Kachouri-Lafond R."/>
            <person name="Nishino A."/>
            <person name="Ugolini M."/>
            <person name="Chourrout P."/>
            <person name="Nishida H."/>
            <person name="Aasland R."/>
            <person name="Huzurbazar S."/>
            <person name="Westhof E."/>
            <person name="Delsuc F."/>
            <person name="Lehrach H."/>
            <person name="Reinhardt R."/>
            <person name="Weissenbach J."/>
            <person name="Roy S.W."/>
            <person name="Artiguenave F."/>
            <person name="Postlethwait J.H."/>
            <person name="Manak J.R."/>
            <person name="Thompson E.M."/>
            <person name="Jaillon O."/>
            <person name="Du Pasquier L."/>
            <person name="Boudinot P."/>
            <person name="Liberles D.A."/>
            <person name="Volff J.N."/>
            <person name="Philippe H."/>
            <person name="Lenhard B."/>
            <person name="Roest Crollius H."/>
            <person name="Wincker P."/>
            <person name="Chourrout D."/>
        </authorList>
    </citation>
    <scope>NUCLEOTIDE SEQUENCE [LARGE SCALE GENOMIC DNA]</scope>
</reference>
<name>E4Z5A1_OIKDI</name>
<protein>
    <submittedName>
        <fullName evidence="1">Uncharacterized protein</fullName>
    </submittedName>
</protein>
<dbReference type="EMBL" id="FN657606">
    <property type="protein sequence ID" value="CBY42879.1"/>
    <property type="molecule type" value="Genomic_DNA"/>
</dbReference>
<evidence type="ECO:0000313" key="1">
    <source>
        <dbReference type="EMBL" id="CBY42879.1"/>
    </source>
</evidence>
<proteinExistence type="predicted"/>
<dbReference type="AlphaFoldDB" id="E4Z5A1"/>